<dbReference type="Proteomes" id="UP001160148">
    <property type="component" value="Unassembled WGS sequence"/>
</dbReference>
<dbReference type="AlphaFoldDB" id="A0AAV0XSB1"/>
<comment type="caution">
    <text evidence="1">The sequence shown here is derived from an EMBL/GenBank/DDBJ whole genome shotgun (WGS) entry which is preliminary data.</text>
</comment>
<name>A0AAV0XSB1_9HEMI</name>
<organism evidence="1 2">
    <name type="scientific">Macrosiphum euphorbiae</name>
    <name type="common">potato aphid</name>
    <dbReference type="NCBI Taxonomy" id="13131"/>
    <lineage>
        <taxon>Eukaryota</taxon>
        <taxon>Metazoa</taxon>
        <taxon>Ecdysozoa</taxon>
        <taxon>Arthropoda</taxon>
        <taxon>Hexapoda</taxon>
        <taxon>Insecta</taxon>
        <taxon>Pterygota</taxon>
        <taxon>Neoptera</taxon>
        <taxon>Paraneoptera</taxon>
        <taxon>Hemiptera</taxon>
        <taxon>Sternorrhyncha</taxon>
        <taxon>Aphidomorpha</taxon>
        <taxon>Aphidoidea</taxon>
        <taxon>Aphididae</taxon>
        <taxon>Macrosiphini</taxon>
        <taxon>Macrosiphum</taxon>
    </lineage>
</organism>
<accession>A0AAV0XSB1</accession>
<dbReference type="PANTHER" id="PTHR31751:SF41">
    <property type="match status" value="1"/>
</dbReference>
<reference evidence="1 2" key="1">
    <citation type="submission" date="2023-01" db="EMBL/GenBank/DDBJ databases">
        <authorList>
            <person name="Whitehead M."/>
        </authorList>
    </citation>
    <scope>NUCLEOTIDE SEQUENCE [LARGE SCALE GENOMIC DNA]</scope>
</reference>
<proteinExistence type="predicted"/>
<keyword evidence="2" id="KW-1185">Reference proteome</keyword>
<evidence type="ECO:0000313" key="2">
    <source>
        <dbReference type="Proteomes" id="UP001160148"/>
    </source>
</evidence>
<gene>
    <name evidence="1" type="ORF">MEUPH1_LOCUS25089</name>
</gene>
<evidence type="ECO:0000313" key="1">
    <source>
        <dbReference type="EMBL" id="CAI6371038.1"/>
    </source>
</evidence>
<dbReference type="EMBL" id="CARXXK010000694">
    <property type="protein sequence ID" value="CAI6371038.1"/>
    <property type="molecule type" value="Genomic_DNA"/>
</dbReference>
<protein>
    <submittedName>
        <fullName evidence="1">Uncharacterized protein</fullName>
    </submittedName>
</protein>
<dbReference type="PANTHER" id="PTHR31751">
    <property type="entry name" value="SI:CH211-108C17.2-RELATED-RELATED"/>
    <property type="match status" value="1"/>
</dbReference>
<sequence length="391" mass="46772">MVEFCQVLNLRFFSRTSYDKIIKKYIRPVVYNVWTYHKQDNLNNLKTLPNIWLAGDGQYDSPGFCAKYCIYSVMDLNSSKIIDFQLVQKGMVTGDLERAACEMLIQKFIVEYDCKIQLFLSDRHRGIRYFFRIQHPEINHEFDIWHLSKSLMKRMKILERKYPDVYLWKSSINNHLWWSAQTCEENADLLEDKFLSILYHIANIHEWTDENGITKQCEHEKLTDEQVKNKLWIHMKTSSYDALKKILTAKDFIKDLRQAKHFVHTGKLESYHNVRLKYMPKRIHLQFNGMFVRSILAILDHNNNTKKTLIGEKVVFSKPLGRFTIKNSYNKTQNNWKRDIMSTIIEEAEKEISPRPFDVQKECNTDIPKNIYRTPRPPYEELKSKRYSRFT</sequence>